<dbReference type="AlphaFoldDB" id="A0A8J7WNW5"/>
<dbReference type="InterPro" id="IPR000873">
    <property type="entry name" value="AMP-dep_synth/lig_dom"/>
</dbReference>
<dbReference type="GO" id="GO:0006631">
    <property type="term" value="P:fatty acid metabolic process"/>
    <property type="evidence" value="ECO:0007669"/>
    <property type="project" value="UniProtKB-KW"/>
</dbReference>
<protein>
    <submittedName>
        <fullName evidence="7">Long-chain fatty acid--CoA ligase</fullName>
    </submittedName>
</protein>
<keyword evidence="2 7" id="KW-0436">Ligase</keyword>
<dbReference type="NCBIfam" id="NF004837">
    <property type="entry name" value="PRK06187.1"/>
    <property type="match status" value="1"/>
</dbReference>
<dbReference type="PANTHER" id="PTHR43859">
    <property type="entry name" value="ACYL-ACTIVATING ENZYME"/>
    <property type="match status" value="1"/>
</dbReference>
<dbReference type="InterPro" id="IPR020845">
    <property type="entry name" value="AMP-binding_CS"/>
</dbReference>
<evidence type="ECO:0000256" key="1">
    <source>
        <dbReference type="ARBA" id="ARBA00006432"/>
    </source>
</evidence>
<name>A0A8J7WNW5_9ACTN</name>
<reference evidence="7" key="1">
    <citation type="submission" date="2021-04" db="EMBL/GenBank/DDBJ databases">
        <title>Genome based classification of Actinospica acidithermotolerans sp. nov., an actinobacterium isolated from an Indonesian hot spring.</title>
        <authorList>
            <person name="Kusuma A.B."/>
            <person name="Putra K.E."/>
            <person name="Nafisah S."/>
            <person name="Loh J."/>
            <person name="Nouioui I."/>
            <person name="Goodfellow M."/>
        </authorList>
    </citation>
    <scope>NUCLEOTIDE SEQUENCE</scope>
    <source>
        <strain evidence="7">DSM 45618</strain>
    </source>
</reference>
<dbReference type="EMBL" id="JAGSXH010000023">
    <property type="protein sequence ID" value="MBS2963254.1"/>
    <property type="molecule type" value="Genomic_DNA"/>
</dbReference>
<comment type="similarity">
    <text evidence="1">Belongs to the ATP-dependent AMP-binding enzyme family.</text>
</comment>
<feature type="domain" description="AMP-binding enzyme C-terminal" evidence="6">
    <location>
        <begin position="449"/>
        <end position="523"/>
    </location>
</feature>
<dbReference type="Pfam" id="PF13193">
    <property type="entry name" value="AMP-binding_C"/>
    <property type="match status" value="1"/>
</dbReference>
<dbReference type="PROSITE" id="PS00455">
    <property type="entry name" value="AMP_BINDING"/>
    <property type="match status" value="1"/>
</dbReference>
<dbReference type="GO" id="GO:0016874">
    <property type="term" value="F:ligase activity"/>
    <property type="evidence" value="ECO:0007669"/>
    <property type="project" value="UniProtKB-KW"/>
</dbReference>
<accession>A0A8J7WNW5</accession>
<evidence type="ECO:0000313" key="7">
    <source>
        <dbReference type="EMBL" id="MBS2963254.1"/>
    </source>
</evidence>
<gene>
    <name evidence="7" type="ORF">KGA66_09375</name>
</gene>
<dbReference type="Gene3D" id="3.40.50.12780">
    <property type="entry name" value="N-terminal domain of ligase-like"/>
    <property type="match status" value="1"/>
</dbReference>
<comment type="caution">
    <text evidence="7">The sequence shown here is derived from an EMBL/GenBank/DDBJ whole genome shotgun (WGS) entry which is preliminary data.</text>
</comment>
<dbReference type="Pfam" id="PF00501">
    <property type="entry name" value="AMP-binding"/>
    <property type="match status" value="1"/>
</dbReference>
<organism evidence="7 8">
    <name type="scientific">Actinocrinis puniceicyclus</name>
    <dbReference type="NCBI Taxonomy" id="977794"/>
    <lineage>
        <taxon>Bacteria</taxon>
        <taxon>Bacillati</taxon>
        <taxon>Actinomycetota</taxon>
        <taxon>Actinomycetes</taxon>
        <taxon>Catenulisporales</taxon>
        <taxon>Actinospicaceae</taxon>
        <taxon>Actinocrinis</taxon>
    </lineage>
</organism>
<evidence type="ECO:0000259" key="6">
    <source>
        <dbReference type="Pfam" id="PF13193"/>
    </source>
</evidence>
<dbReference type="Gene3D" id="3.30.300.30">
    <property type="match status" value="1"/>
</dbReference>
<dbReference type="RefSeq" id="WP_211466777.1">
    <property type="nucleotide sequence ID" value="NZ_JAGSXH010000023.1"/>
</dbReference>
<evidence type="ECO:0000313" key="8">
    <source>
        <dbReference type="Proteomes" id="UP000677913"/>
    </source>
</evidence>
<feature type="domain" description="AMP-dependent synthetase/ligase" evidence="5">
    <location>
        <begin position="28"/>
        <end position="401"/>
    </location>
</feature>
<dbReference type="PANTHER" id="PTHR43859:SF4">
    <property type="entry name" value="BUTANOATE--COA LIGASE AAE1-RELATED"/>
    <property type="match status" value="1"/>
</dbReference>
<dbReference type="FunFam" id="3.30.300.30:FF:000008">
    <property type="entry name" value="2,3-dihydroxybenzoate-AMP ligase"/>
    <property type="match status" value="1"/>
</dbReference>
<evidence type="ECO:0000256" key="3">
    <source>
        <dbReference type="ARBA" id="ARBA00022832"/>
    </source>
</evidence>
<evidence type="ECO:0000256" key="4">
    <source>
        <dbReference type="ARBA" id="ARBA00023098"/>
    </source>
</evidence>
<dbReference type="CDD" id="cd12119">
    <property type="entry name" value="ttLC_FACS_AlkK_like"/>
    <property type="match status" value="1"/>
</dbReference>
<evidence type="ECO:0000259" key="5">
    <source>
        <dbReference type="Pfam" id="PF00501"/>
    </source>
</evidence>
<dbReference type="Proteomes" id="UP000677913">
    <property type="component" value="Unassembled WGS sequence"/>
</dbReference>
<proteinExistence type="inferred from homology"/>
<keyword evidence="3" id="KW-0276">Fatty acid metabolism</keyword>
<keyword evidence="4" id="KW-0443">Lipid metabolism</keyword>
<evidence type="ECO:0000256" key="2">
    <source>
        <dbReference type="ARBA" id="ARBA00022598"/>
    </source>
</evidence>
<dbReference type="InterPro" id="IPR025110">
    <property type="entry name" value="AMP-bd_C"/>
</dbReference>
<sequence length="544" mass="59353">MRSTMQDVQLSISSILRYGSMAHARSEVLTYTGSGFRRATFAEVAGRAAQLAHGLRELLGVTGDQRVGTFMWNTQEHVEAYLAIPSMGAVVHTINIRLFPDQVAYIIEHADDRVVIVDDTLVPLLSKLADRLPTVEHVVVVGDLAAADTGAFAAAGKSVLGYEELLAGQPTTFDWPEVDERDAAAMCYTSGTTGNPKGVAYSHRSVYLHSLEVCSPTGFTLDAAERTLEIVPMFHAMAWGLPYGCFLSGAAMVMPGRFLQAAPLITMIREAGVTFAGAVPTIWADVLAQLDRTGGVVPTLRRAVVGGSACPPAMIAAFDERYGVQIIHAWGMTELSPLGSVAHPPAGSEGEQRFRYRCSQGRFPALVQARLIGADGEQLPHDGEAVGELEVRGPWVTASYYRDDDPEKFRDGWLRTGDVGTITPDGYLNLTDREKDVIKSGGEWISSVELENHLMAHPAIAEATVVGVPDERWSERPLAAVVWREDPVPFEQLCAFLSGRIAKWQLPERWTALDAVPKTSVGKFDKKEVRRRYAKGDYEVTQLD</sequence>
<keyword evidence="8" id="KW-1185">Reference proteome</keyword>
<dbReference type="SUPFAM" id="SSF56801">
    <property type="entry name" value="Acetyl-CoA synthetase-like"/>
    <property type="match status" value="1"/>
</dbReference>
<dbReference type="InterPro" id="IPR042099">
    <property type="entry name" value="ANL_N_sf"/>
</dbReference>
<dbReference type="InterPro" id="IPR045851">
    <property type="entry name" value="AMP-bd_C_sf"/>
</dbReference>